<organism evidence="2">
    <name type="scientific">Cyprideis torosa</name>
    <dbReference type="NCBI Taxonomy" id="163714"/>
    <lineage>
        <taxon>Eukaryota</taxon>
        <taxon>Metazoa</taxon>
        <taxon>Ecdysozoa</taxon>
        <taxon>Arthropoda</taxon>
        <taxon>Crustacea</taxon>
        <taxon>Oligostraca</taxon>
        <taxon>Ostracoda</taxon>
        <taxon>Podocopa</taxon>
        <taxon>Podocopida</taxon>
        <taxon>Cytherocopina</taxon>
        <taxon>Cytheroidea</taxon>
        <taxon>Cytherideidae</taxon>
        <taxon>Cyprideis</taxon>
    </lineage>
</organism>
<evidence type="ECO:0000256" key="1">
    <source>
        <dbReference type="SAM" id="MobiDB-lite"/>
    </source>
</evidence>
<gene>
    <name evidence="2" type="ORF">CTOB1V02_LOCUS5572</name>
</gene>
<feature type="region of interest" description="Disordered" evidence="1">
    <location>
        <begin position="299"/>
        <end position="335"/>
    </location>
</feature>
<dbReference type="EMBL" id="OB661216">
    <property type="protein sequence ID" value="CAD7227672.1"/>
    <property type="molecule type" value="Genomic_DNA"/>
</dbReference>
<dbReference type="AlphaFoldDB" id="A0A7R8W9Y6"/>
<proteinExistence type="predicted"/>
<feature type="compositionally biased region" description="Polar residues" evidence="1">
    <location>
        <begin position="322"/>
        <end position="335"/>
    </location>
</feature>
<feature type="compositionally biased region" description="Polar residues" evidence="1">
    <location>
        <begin position="299"/>
        <end position="313"/>
    </location>
</feature>
<evidence type="ECO:0000313" key="2">
    <source>
        <dbReference type="EMBL" id="CAD7227672.1"/>
    </source>
</evidence>
<feature type="region of interest" description="Disordered" evidence="1">
    <location>
        <begin position="42"/>
        <end position="61"/>
    </location>
</feature>
<sequence>MLARNNDRRTSIKKKLKVKDASEKLHELGYTKRDTPIGCRSQVTKAGAQPPKKEKKKAKKKFLDGEEKKAIKSNFQVKYRDISCTVLNMALESCHYDCERTEKILNDVKNEMRELELKRAESRQEALLKEELPMASPKHKSPRLPRKSPKRHPVTASPLRTTSVAPSPQKVAPSPSKRGSSGSSVAAEPKASSTDHAKPAYVSKLTRPPLGPNPELRKGPCDGLLLHQYLVWSGPNEELRGGPNKSLHKGPAGLAKGSMGAKGPNASLARGPNAANCRGSIYRDLIMSQRKFSSPLLCSNSGTASTDENSEGGNSALPGEDSSPTPATTTTNRLFSSPNQEYHQSVFSLPNVPEVPFLSVEGESESTVAWLAASLRSRRKEQVPIYHRCSHKQAGSNQSFKAGEYRSSPGIFFSPFKSRHDGFLPAVFRAADDTMFDPQSSYSPQNSYSQSYDYSNYYGPPYQNYPKADSWAAHYPNSPYAPAPYTDPYPIIQDKYADGYSSYDSYDSYKRASEDQLDDVSGVVTRKDSVSQEFTSENQDMPLRLQLFLSLKQLASELYP</sequence>
<feature type="compositionally biased region" description="Low complexity" evidence="1">
    <location>
        <begin position="173"/>
        <end position="184"/>
    </location>
</feature>
<feature type="compositionally biased region" description="Basic residues" evidence="1">
    <location>
        <begin position="137"/>
        <end position="153"/>
    </location>
</feature>
<name>A0A7R8W9Y6_9CRUS</name>
<dbReference type="OrthoDB" id="3045089at2759"/>
<protein>
    <submittedName>
        <fullName evidence="2">Uncharacterized protein</fullName>
    </submittedName>
</protein>
<feature type="region of interest" description="Disordered" evidence="1">
    <location>
        <begin position="128"/>
        <end position="217"/>
    </location>
</feature>
<reference evidence="2" key="1">
    <citation type="submission" date="2020-11" db="EMBL/GenBank/DDBJ databases">
        <authorList>
            <person name="Tran Van P."/>
        </authorList>
    </citation>
    <scope>NUCLEOTIDE SEQUENCE</scope>
</reference>
<feature type="region of interest" description="Disordered" evidence="1">
    <location>
        <begin position="237"/>
        <end position="271"/>
    </location>
</feature>
<accession>A0A7R8W9Y6</accession>